<gene>
    <name evidence="2" type="ORF">FIBSPDRAFT_851635</name>
</gene>
<dbReference type="EMBL" id="KV417499">
    <property type="protein sequence ID" value="KZP29268.1"/>
    <property type="molecule type" value="Genomic_DNA"/>
</dbReference>
<feature type="region of interest" description="Disordered" evidence="1">
    <location>
        <begin position="1"/>
        <end position="23"/>
    </location>
</feature>
<reference evidence="2 3" key="1">
    <citation type="journal article" date="2016" name="Mol. Biol. Evol.">
        <title>Comparative Genomics of Early-Diverging Mushroom-Forming Fungi Provides Insights into the Origins of Lignocellulose Decay Capabilities.</title>
        <authorList>
            <person name="Nagy L.G."/>
            <person name="Riley R."/>
            <person name="Tritt A."/>
            <person name="Adam C."/>
            <person name="Daum C."/>
            <person name="Floudas D."/>
            <person name="Sun H."/>
            <person name="Yadav J.S."/>
            <person name="Pangilinan J."/>
            <person name="Larsson K.H."/>
            <person name="Matsuura K."/>
            <person name="Barry K."/>
            <person name="Labutti K."/>
            <person name="Kuo R."/>
            <person name="Ohm R.A."/>
            <person name="Bhattacharya S.S."/>
            <person name="Shirouzu T."/>
            <person name="Yoshinaga Y."/>
            <person name="Martin F.M."/>
            <person name="Grigoriev I.V."/>
            <person name="Hibbett D.S."/>
        </authorList>
    </citation>
    <scope>NUCLEOTIDE SEQUENCE [LARGE SCALE GENOMIC DNA]</scope>
    <source>
        <strain evidence="2 3">CBS 109695</strain>
    </source>
</reference>
<dbReference type="AlphaFoldDB" id="A0A166SBX0"/>
<protein>
    <submittedName>
        <fullName evidence="2">Uncharacterized protein</fullName>
    </submittedName>
</protein>
<dbReference type="Proteomes" id="UP000076532">
    <property type="component" value="Unassembled WGS sequence"/>
</dbReference>
<keyword evidence="3" id="KW-1185">Reference proteome</keyword>
<evidence type="ECO:0000313" key="2">
    <source>
        <dbReference type="EMBL" id="KZP29268.1"/>
    </source>
</evidence>
<organism evidence="2 3">
    <name type="scientific">Athelia psychrophila</name>
    <dbReference type="NCBI Taxonomy" id="1759441"/>
    <lineage>
        <taxon>Eukaryota</taxon>
        <taxon>Fungi</taxon>
        <taxon>Dikarya</taxon>
        <taxon>Basidiomycota</taxon>
        <taxon>Agaricomycotina</taxon>
        <taxon>Agaricomycetes</taxon>
        <taxon>Agaricomycetidae</taxon>
        <taxon>Atheliales</taxon>
        <taxon>Atheliaceae</taxon>
        <taxon>Athelia</taxon>
    </lineage>
</organism>
<evidence type="ECO:0000256" key="1">
    <source>
        <dbReference type="SAM" id="MobiDB-lite"/>
    </source>
</evidence>
<name>A0A166SBX0_9AGAM</name>
<accession>A0A166SBX0</accession>
<evidence type="ECO:0000313" key="3">
    <source>
        <dbReference type="Proteomes" id="UP000076532"/>
    </source>
</evidence>
<proteinExistence type="predicted"/>
<sequence length="73" mass="7976">MPIPNNLPEKQGLRARPQQTVPRPSIPLRASQVELTGVGYVGSYNWVNNSLTPTIMVPGESTPSSVTPEYAER</sequence>